<dbReference type="AlphaFoldDB" id="A0A7C9PIQ7"/>
<dbReference type="PANTHER" id="PTHR45436:SF1">
    <property type="entry name" value="SENSOR PROTEIN QSEC"/>
    <property type="match status" value="1"/>
</dbReference>
<dbReference type="InterPro" id="IPR003661">
    <property type="entry name" value="HisK_dim/P_dom"/>
</dbReference>
<dbReference type="InterPro" id="IPR036890">
    <property type="entry name" value="HATPase_C_sf"/>
</dbReference>
<dbReference type="SMART" id="SM00388">
    <property type="entry name" value="HisKA"/>
    <property type="match status" value="1"/>
</dbReference>
<dbReference type="PROSITE" id="PS50109">
    <property type="entry name" value="HIS_KIN"/>
    <property type="match status" value="1"/>
</dbReference>
<sequence>MPRRRPERARPVVSGPSIRDQLFKPMLWVWLVGLAGAVLGAYLMARVSVNAAFDRGLQDEVRALAARIEWSDRGPLLDISTQTMELLGWDREDRNGFVMVDVEGNPLAGDSTVPVPEPEVLRWALQQPTLFDQVLMGESVRGAVFSVSSPMLDRTISLIVVETKKKRNRILRDLQLSIVFPAFIMGIITFSMLGWGIRRGLRPLTYVAAEVARRDMRDWRPLPLSTVPREAVPLIERINHLLADMEQSIELQRRFVADAAHQLRTPVAGIRVLAQTLASELESLEPSLQAHLGQSRPLAAQLDKAAERMARLIGQLLSLARSETALAQEADLPVADIVAVVRESAEPLLDAALRAGKTLALDAPSQGVVARAHPIWLGEVVKNILDNALRYGGAHISIRVRNAVGGGAVVVLEDDGAGVAQDQLRHLFEPFWRGERADTRNDGGTGLGLTIAREILVRMGGSIEAFSRPEVNGLRFEVVLPG</sequence>
<keyword evidence="7 12" id="KW-0418">Kinase</keyword>
<dbReference type="EMBL" id="JAAGOH010000015">
    <property type="protein sequence ID" value="NDY92154.1"/>
    <property type="molecule type" value="Genomic_DNA"/>
</dbReference>
<comment type="catalytic activity">
    <reaction evidence="1">
        <text>ATP + protein L-histidine = ADP + protein N-phospho-L-histidine.</text>
        <dbReference type="EC" id="2.7.13.3"/>
    </reaction>
</comment>
<name>A0A7C9PIQ7_9BURK</name>
<dbReference type="GO" id="GO:0000155">
    <property type="term" value="F:phosphorelay sensor kinase activity"/>
    <property type="evidence" value="ECO:0007669"/>
    <property type="project" value="InterPro"/>
</dbReference>
<dbReference type="GO" id="GO:0005886">
    <property type="term" value="C:plasma membrane"/>
    <property type="evidence" value="ECO:0007669"/>
    <property type="project" value="TreeGrafter"/>
</dbReference>
<evidence type="ECO:0000259" key="11">
    <source>
        <dbReference type="PROSITE" id="PS50109"/>
    </source>
</evidence>
<keyword evidence="4" id="KW-0597">Phosphoprotein</keyword>
<dbReference type="EC" id="2.7.13.3" evidence="3"/>
<keyword evidence="6 10" id="KW-0812">Transmembrane</keyword>
<dbReference type="Gene3D" id="3.30.565.10">
    <property type="entry name" value="Histidine kinase-like ATPase, C-terminal domain"/>
    <property type="match status" value="1"/>
</dbReference>
<dbReference type="CDD" id="cd00082">
    <property type="entry name" value="HisKA"/>
    <property type="match status" value="1"/>
</dbReference>
<keyword evidence="5" id="KW-0808">Transferase</keyword>
<evidence type="ECO:0000256" key="2">
    <source>
        <dbReference type="ARBA" id="ARBA00004370"/>
    </source>
</evidence>
<feature type="transmembrane region" description="Helical" evidence="10">
    <location>
        <begin position="174"/>
        <end position="197"/>
    </location>
</feature>
<dbReference type="SUPFAM" id="SSF55874">
    <property type="entry name" value="ATPase domain of HSP90 chaperone/DNA topoisomerase II/histidine kinase"/>
    <property type="match status" value="1"/>
</dbReference>
<dbReference type="SMART" id="SM00387">
    <property type="entry name" value="HATPase_c"/>
    <property type="match status" value="1"/>
</dbReference>
<evidence type="ECO:0000256" key="1">
    <source>
        <dbReference type="ARBA" id="ARBA00000085"/>
    </source>
</evidence>
<feature type="domain" description="Histidine kinase" evidence="11">
    <location>
        <begin position="258"/>
        <end position="482"/>
    </location>
</feature>
<gene>
    <name evidence="12" type="ORF">G3A44_13260</name>
</gene>
<dbReference type="PRINTS" id="PR00344">
    <property type="entry name" value="BCTRLSENSOR"/>
</dbReference>
<dbReference type="InterPro" id="IPR003594">
    <property type="entry name" value="HATPase_dom"/>
</dbReference>
<dbReference type="Pfam" id="PF00512">
    <property type="entry name" value="HisKA"/>
    <property type="match status" value="1"/>
</dbReference>
<dbReference type="PANTHER" id="PTHR45436">
    <property type="entry name" value="SENSOR HISTIDINE KINASE YKOH"/>
    <property type="match status" value="1"/>
</dbReference>
<reference evidence="12 13" key="1">
    <citation type="submission" date="2020-02" db="EMBL/GenBank/DDBJ databases">
        <title>Ideonella bacterium strain TBM-1.</title>
        <authorList>
            <person name="Chen W.-M."/>
        </authorList>
    </citation>
    <scope>NUCLEOTIDE SEQUENCE [LARGE SCALE GENOMIC DNA]</scope>
    <source>
        <strain evidence="12 13">TBM-1</strain>
    </source>
</reference>
<comment type="subcellular location">
    <subcellularLocation>
        <location evidence="2">Membrane</location>
    </subcellularLocation>
</comment>
<dbReference type="Pfam" id="PF08521">
    <property type="entry name" value="2CSK_N"/>
    <property type="match status" value="1"/>
</dbReference>
<keyword evidence="9 10" id="KW-0472">Membrane</keyword>
<evidence type="ECO:0000256" key="8">
    <source>
        <dbReference type="ARBA" id="ARBA00022989"/>
    </source>
</evidence>
<evidence type="ECO:0000256" key="6">
    <source>
        <dbReference type="ARBA" id="ARBA00022692"/>
    </source>
</evidence>
<comment type="caution">
    <text evidence="12">The sequence shown here is derived from an EMBL/GenBank/DDBJ whole genome shotgun (WGS) entry which is preliminary data.</text>
</comment>
<dbReference type="SUPFAM" id="SSF47384">
    <property type="entry name" value="Homodimeric domain of signal transducing histidine kinase"/>
    <property type="match status" value="1"/>
</dbReference>
<evidence type="ECO:0000256" key="3">
    <source>
        <dbReference type="ARBA" id="ARBA00012438"/>
    </source>
</evidence>
<evidence type="ECO:0000313" key="13">
    <source>
        <dbReference type="Proteomes" id="UP000484255"/>
    </source>
</evidence>
<keyword evidence="8 10" id="KW-1133">Transmembrane helix</keyword>
<dbReference type="InterPro" id="IPR050428">
    <property type="entry name" value="TCS_sensor_his_kinase"/>
</dbReference>
<proteinExistence type="predicted"/>
<dbReference type="Proteomes" id="UP000484255">
    <property type="component" value="Unassembled WGS sequence"/>
</dbReference>
<dbReference type="InterPro" id="IPR036097">
    <property type="entry name" value="HisK_dim/P_sf"/>
</dbReference>
<evidence type="ECO:0000256" key="9">
    <source>
        <dbReference type="ARBA" id="ARBA00023136"/>
    </source>
</evidence>
<evidence type="ECO:0000313" key="12">
    <source>
        <dbReference type="EMBL" id="NDY92154.1"/>
    </source>
</evidence>
<dbReference type="InterPro" id="IPR004358">
    <property type="entry name" value="Sig_transdc_His_kin-like_C"/>
</dbReference>
<evidence type="ECO:0000256" key="4">
    <source>
        <dbReference type="ARBA" id="ARBA00022553"/>
    </source>
</evidence>
<organism evidence="12 13">
    <name type="scientific">Ideonella livida</name>
    <dbReference type="NCBI Taxonomy" id="2707176"/>
    <lineage>
        <taxon>Bacteria</taxon>
        <taxon>Pseudomonadati</taxon>
        <taxon>Pseudomonadota</taxon>
        <taxon>Betaproteobacteria</taxon>
        <taxon>Burkholderiales</taxon>
        <taxon>Sphaerotilaceae</taxon>
        <taxon>Ideonella</taxon>
    </lineage>
</organism>
<keyword evidence="13" id="KW-1185">Reference proteome</keyword>
<evidence type="ECO:0000256" key="7">
    <source>
        <dbReference type="ARBA" id="ARBA00022777"/>
    </source>
</evidence>
<dbReference type="Gene3D" id="1.10.287.130">
    <property type="match status" value="1"/>
</dbReference>
<dbReference type="InterPro" id="IPR005467">
    <property type="entry name" value="His_kinase_dom"/>
</dbReference>
<evidence type="ECO:0000256" key="5">
    <source>
        <dbReference type="ARBA" id="ARBA00022679"/>
    </source>
</evidence>
<evidence type="ECO:0000256" key="10">
    <source>
        <dbReference type="SAM" id="Phobius"/>
    </source>
</evidence>
<dbReference type="InterPro" id="IPR013727">
    <property type="entry name" value="2CSK_N"/>
</dbReference>
<dbReference type="RefSeq" id="WP_163458005.1">
    <property type="nucleotide sequence ID" value="NZ_JAAGOH010000015.1"/>
</dbReference>
<feature type="transmembrane region" description="Helical" evidence="10">
    <location>
        <begin position="27"/>
        <end position="45"/>
    </location>
</feature>
<dbReference type="Pfam" id="PF02518">
    <property type="entry name" value="HATPase_c"/>
    <property type="match status" value="1"/>
</dbReference>
<protein>
    <recommendedName>
        <fullName evidence="3">histidine kinase</fullName>
        <ecNumber evidence="3">2.7.13.3</ecNumber>
    </recommendedName>
</protein>
<accession>A0A7C9PIQ7</accession>